<evidence type="ECO:0000313" key="1">
    <source>
        <dbReference type="EMBL" id="MBA0124667.1"/>
    </source>
</evidence>
<organism evidence="1 2">
    <name type="scientific">Haloechinothrix aidingensis</name>
    <dbReference type="NCBI Taxonomy" id="2752311"/>
    <lineage>
        <taxon>Bacteria</taxon>
        <taxon>Bacillati</taxon>
        <taxon>Actinomycetota</taxon>
        <taxon>Actinomycetes</taxon>
        <taxon>Pseudonocardiales</taxon>
        <taxon>Pseudonocardiaceae</taxon>
        <taxon>Haloechinothrix</taxon>
    </lineage>
</organism>
<gene>
    <name evidence="1" type="ORF">H0B56_03840</name>
</gene>
<dbReference type="Proteomes" id="UP000582974">
    <property type="component" value="Unassembled WGS sequence"/>
</dbReference>
<keyword evidence="2" id="KW-1185">Reference proteome</keyword>
<comment type="caution">
    <text evidence="1">The sequence shown here is derived from an EMBL/GenBank/DDBJ whole genome shotgun (WGS) entry which is preliminary data.</text>
</comment>
<reference evidence="1 2" key="1">
    <citation type="submission" date="2020-07" db="EMBL/GenBank/DDBJ databases">
        <title>Genome of Haloechinothrix sp.</title>
        <authorList>
            <person name="Tang S.-K."/>
            <person name="Yang L."/>
            <person name="Zhu W.-Y."/>
        </authorList>
    </citation>
    <scope>NUCLEOTIDE SEQUENCE [LARGE SCALE GENOMIC DNA]</scope>
    <source>
        <strain evidence="1 2">YIM 98757</strain>
    </source>
</reference>
<name>A0A838A7T3_9PSEU</name>
<accession>A0A838A7T3</accession>
<dbReference type="EMBL" id="JACCKD010000001">
    <property type="protein sequence ID" value="MBA0124667.1"/>
    <property type="molecule type" value="Genomic_DNA"/>
</dbReference>
<dbReference type="RefSeq" id="WP_180891497.1">
    <property type="nucleotide sequence ID" value="NZ_JACCKD010000001.1"/>
</dbReference>
<protein>
    <submittedName>
        <fullName evidence="1">Uncharacterized protein</fullName>
    </submittedName>
</protein>
<dbReference type="AlphaFoldDB" id="A0A838A7T3"/>
<evidence type="ECO:0000313" key="2">
    <source>
        <dbReference type="Proteomes" id="UP000582974"/>
    </source>
</evidence>
<sequence length="78" mass="8455">MTALSELTCLGLRRPHPQADANEVADYLDAMAHAHERLATETHESEEAVTERALAAAAHARADSVRLSTTPREVNAHV</sequence>
<proteinExistence type="predicted"/>